<organism evidence="2 3">
    <name type="scientific">Nocardioides currus</name>
    <dbReference type="NCBI Taxonomy" id="2133958"/>
    <lineage>
        <taxon>Bacteria</taxon>
        <taxon>Bacillati</taxon>
        <taxon>Actinomycetota</taxon>
        <taxon>Actinomycetes</taxon>
        <taxon>Propionibacteriales</taxon>
        <taxon>Nocardioidaceae</taxon>
        <taxon>Nocardioides</taxon>
    </lineage>
</organism>
<feature type="transmembrane region" description="Helical" evidence="1">
    <location>
        <begin position="23"/>
        <end position="44"/>
    </location>
</feature>
<dbReference type="OrthoDB" id="9958284at2"/>
<keyword evidence="1" id="KW-1133">Transmembrane helix</keyword>
<evidence type="ECO:0000313" key="3">
    <source>
        <dbReference type="Proteomes" id="UP000244867"/>
    </source>
</evidence>
<gene>
    <name evidence="2" type="ORF">C7S10_15905</name>
</gene>
<dbReference type="EMBL" id="PYXZ01000007">
    <property type="protein sequence ID" value="PUA80038.1"/>
    <property type="molecule type" value="Genomic_DNA"/>
</dbReference>
<evidence type="ECO:0000256" key="1">
    <source>
        <dbReference type="SAM" id="Phobius"/>
    </source>
</evidence>
<reference evidence="2 3" key="1">
    <citation type="submission" date="2018-03" db="EMBL/GenBank/DDBJ databases">
        <authorList>
            <person name="Keele B.F."/>
        </authorList>
    </citation>
    <scope>NUCLEOTIDE SEQUENCE [LARGE SCALE GENOMIC DNA]</scope>
    <source>
        <strain evidence="2 3">IB-3</strain>
    </source>
</reference>
<dbReference type="RefSeq" id="WP_108345428.1">
    <property type="nucleotide sequence ID" value="NZ_PYXZ01000007.1"/>
</dbReference>
<dbReference type="Proteomes" id="UP000244867">
    <property type="component" value="Unassembled WGS sequence"/>
</dbReference>
<keyword evidence="3" id="KW-1185">Reference proteome</keyword>
<comment type="caution">
    <text evidence="2">The sequence shown here is derived from an EMBL/GenBank/DDBJ whole genome shotgun (WGS) entry which is preliminary data.</text>
</comment>
<accession>A0A2R7YUJ9</accession>
<proteinExistence type="predicted"/>
<keyword evidence="1" id="KW-0472">Membrane</keyword>
<name>A0A2R7YUJ9_9ACTN</name>
<dbReference type="AlphaFoldDB" id="A0A2R7YUJ9"/>
<sequence>MLAIVWVGLGFWAFEDGDTWRGLAAVGALVGAMYWLPGSVVAQVMGKPFVRRRRGSDQVSSPGPG</sequence>
<keyword evidence="1" id="KW-0812">Transmembrane</keyword>
<protein>
    <submittedName>
        <fullName evidence="2">Uncharacterized protein</fullName>
    </submittedName>
</protein>
<evidence type="ECO:0000313" key="2">
    <source>
        <dbReference type="EMBL" id="PUA80038.1"/>
    </source>
</evidence>